<keyword evidence="2" id="KW-0662">Pyridine nucleotide biosynthesis</keyword>
<evidence type="ECO:0000256" key="3">
    <source>
        <dbReference type="ARBA" id="ARBA00022676"/>
    </source>
</evidence>
<comment type="caution">
    <text evidence="11">The sequence shown here is derived from an EMBL/GenBank/DDBJ whole genome shotgun (WGS) entry which is preliminary data.</text>
</comment>
<dbReference type="AlphaFoldDB" id="A0A4R6YAX5"/>
<dbReference type="Pfam" id="PF18127">
    <property type="entry name" value="NAMPT_N"/>
    <property type="match status" value="1"/>
</dbReference>
<dbReference type="CDD" id="cd01569">
    <property type="entry name" value="PBEF_like"/>
    <property type="match status" value="1"/>
</dbReference>
<comment type="catalytic activity">
    <reaction evidence="8">
        <text>beta-nicotinamide D-ribonucleotide + diphosphate = 5-phospho-alpha-D-ribose 1-diphosphate + nicotinamide + H(+)</text>
        <dbReference type="Rhea" id="RHEA:16149"/>
        <dbReference type="ChEBI" id="CHEBI:14649"/>
        <dbReference type="ChEBI" id="CHEBI:15378"/>
        <dbReference type="ChEBI" id="CHEBI:17154"/>
        <dbReference type="ChEBI" id="CHEBI:33019"/>
        <dbReference type="ChEBI" id="CHEBI:58017"/>
        <dbReference type="EC" id="2.4.2.12"/>
    </reaction>
    <physiologicalReaction direction="right-to-left" evidence="8">
        <dbReference type="Rhea" id="RHEA:16151"/>
    </physiologicalReaction>
</comment>
<dbReference type="NCBIfam" id="NF006629">
    <property type="entry name" value="PRK09198.1"/>
    <property type="match status" value="1"/>
</dbReference>
<evidence type="ECO:0000259" key="10">
    <source>
        <dbReference type="Pfam" id="PF18127"/>
    </source>
</evidence>
<dbReference type="InterPro" id="IPR013785">
    <property type="entry name" value="Aldolase_TIM"/>
</dbReference>
<feature type="domain" description="Nicotinamide phosphoribosyltransferase N-terminal" evidence="10">
    <location>
        <begin position="8"/>
        <end position="65"/>
    </location>
</feature>
<evidence type="ECO:0000256" key="2">
    <source>
        <dbReference type="ARBA" id="ARBA00022642"/>
    </source>
</evidence>
<comment type="similarity">
    <text evidence="1">Belongs to the NAPRTase family.</text>
</comment>
<dbReference type="InterPro" id="IPR041525">
    <property type="entry name" value="N/Namide_PRibTrfase"/>
</dbReference>
<evidence type="ECO:0000256" key="5">
    <source>
        <dbReference type="ARBA" id="ARBA00035007"/>
    </source>
</evidence>
<evidence type="ECO:0000313" key="11">
    <source>
        <dbReference type="EMBL" id="TDR32710.1"/>
    </source>
</evidence>
<dbReference type="GO" id="GO:0047280">
    <property type="term" value="F:nicotinamide phosphoribosyltransferase activity"/>
    <property type="evidence" value="ECO:0007669"/>
    <property type="project" value="UniProtKB-EC"/>
</dbReference>
<dbReference type="PANTHER" id="PTHR43816">
    <property type="entry name" value="NICOTINAMIDE PHOSPHORIBOSYLTRANSFERASE"/>
    <property type="match status" value="1"/>
</dbReference>
<dbReference type="InterPro" id="IPR016471">
    <property type="entry name" value="Nicotinamide_PRibTrfase"/>
</dbReference>
<dbReference type="Proteomes" id="UP000294480">
    <property type="component" value="Unassembled WGS sequence"/>
</dbReference>
<protein>
    <recommendedName>
        <fullName evidence="7">Nicotinamide phosphoribosyltransferase</fullName>
        <ecNumber evidence="6">2.4.2.12</ecNumber>
    </recommendedName>
</protein>
<evidence type="ECO:0000259" key="9">
    <source>
        <dbReference type="Pfam" id="PF04095"/>
    </source>
</evidence>
<reference evidence="11 12" key="1">
    <citation type="submission" date="2019-03" db="EMBL/GenBank/DDBJ databases">
        <title>Genomic Encyclopedia of Type Strains, Phase IV (KMG-IV): sequencing the most valuable type-strain genomes for metagenomic binning, comparative biology and taxonomic classification.</title>
        <authorList>
            <person name="Goeker M."/>
        </authorList>
    </citation>
    <scope>NUCLEOTIDE SEQUENCE [LARGE SCALE GENOMIC DNA]</scope>
    <source>
        <strain evidence="11 12">DSM 102852</strain>
    </source>
</reference>
<dbReference type="OrthoDB" id="394882at2"/>
<evidence type="ECO:0000313" key="12">
    <source>
        <dbReference type="Proteomes" id="UP000294480"/>
    </source>
</evidence>
<keyword evidence="3 11" id="KW-0328">Glycosyltransferase</keyword>
<evidence type="ECO:0000256" key="7">
    <source>
        <dbReference type="ARBA" id="ARBA00035036"/>
    </source>
</evidence>
<accession>A0A4R6YAX5</accession>
<dbReference type="GO" id="GO:0009435">
    <property type="term" value="P:NAD+ biosynthetic process"/>
    <property type="evidence" value="ECO:0007669"/>
    <property type="project" value="InterPro"/>
</dbReference>
<dbReference type="InterPro" id="IPR041529">
    <property type="entry name" value="DUF5598"/>
</dbReference>
<dbReference type="Gene3D" id="3.20.20.70">
    <property type="entry name" value="Aldolase class I"/>
    <property type="match status" value="1"/>
</dbReference>
<evidence type="ECO:0000256" key="4">
    <source>
        <dbReference type="ARBA" id="ARBA00022679"/>
    </source>
</evidence>
<evidence type="ECO:0000256" key="1">
    <source>
        <dbReference type="ARBA" id="ARBA00010897"/>
    </source>
</evidence>
<feature type="domain" description="Nicotinate/nicotinamide phosphoribosyltransferase" evidence="9">
    <location>
        <begin position="189"/>
        <end position="458"/>
    </location>
</feature>
<dbReference type="EMBL" id="SNZE01000002">
    <property type="protein sequence ID" value="TDR32710.1"/>
    <property type="molecule type" value="Genomic_DNA"/>
</dbReference>
<dbReference type="EC" id="2.4.2.12" evidence="6"/>
<dbReference type="InterPro" id="IPR036068">
    <property type="entry name" value="Nicotinate_pribotase-like_C"/>
</dbReference>
<gene>
    <name evidence="11" type="ORF">DFR44_1026</name>
</gene>
<organism evidence="11 12">
    <name type="scientific">Hydromonas duriensis</name>
    <dbReference type="NCBI Taxonomy" id="1527608"/>
    <lineage>
        <taxon>Bacteria</taxon>
        <taxon>Pseudomonadati</taxon>
        <taxon>Pseudomonadota</taxon>
        <taxon>Betaproteobacteria</taxon>
        <taxon>Burkholderiales</taxon>
        <taxon>Burkholderiaceae</taxon>
        <taxon>Hydromonas</taxon>
    </lineage>
</organism>
<name>A0A4R6YAX5_9BURK</name>
<dbReference type="PIRSF" id="PIRSF005943">
    <property type="entry name" value="NMPRT"/>
    <property type="match status" value="1"/>
</dbReference>
<keyword evidence="4 11" id="KW-0808">Transferase</keyword>
<dbReference type="SUPFAM" id="SSF51690">
    <property type="entry name" value="Nicotinate/Quinolinate PRTase C-terminal domain-like"/>
    <property type="match status" value="1"/>
</dbReference>
<dbReference type="PANTHER" id="PTHR43816:SF1">
    <property type="entry name" value="NICOTINAMIDE PHOSPHORIBOSYLTRANSFERASE"/>
    <property type="match status" value="1"/>
</dbReference>
<evidence type="ECO:0000256" key="8">
    <source>
        <dbReference type="ARBA" id="ARBA00047835"/>
    </source>
</evidence>
<evidence type="ECO:0000256" key="6">
    <source>
        <dbReference type="ARBA" id="ARBA00035024"/>
    </source>
</evidence>
<sequence length="496" mass="55018">MGIRINPLHAIDFYKADHRRQYPEGTEYVYSNLTPRSARLAPVLDDFDGRVVFFGLQGFIKHFLIETWNDEFFKQPKDKVLAAYKRRMDASLGEGAVPVDHIAALHDLGYLPLKIKALPEGSRVNVKVPMLTLVNTHPDFFWLTNYIETVMSAELWKSCTTASIAYEYKRLLTQYAQDTGAPLDFVSLQGHDFSCRGMSGIYDSTQSAVGHLTSFIGTDAVSAIDYAEQYYNATGVVGVSVPATEHSVMCMGTQDDELSTFRRLVTDLYPSGIVSIVSDTWDFWQVLTVFAKELKQTILNRQPNALGLAKVVFRPDSGDPVKIICGDPEAPEGSPAYKGAVECLWEVFGGTMTDKGFRQLHERVGLIYGDSITLSRAQAILAGLKAKGYASSNLVFGIGSFTYQYNTRDSFGFAMKATWGQVKGVGRELFKDPITDSGTKKSAKGLLRVEANQNGFELHDQQTAEQEKQGALDVVFENGRLVKEVSLDEIRTLLSV</sequence>
<proteinExistence type="inferred from homology"/>
<keyword evidence="12" id="KW-1185">Reference proteome</keyword>
<dbReference type="RefSeq" id="WP_133618895.1">
    <property type="nucleotide sequence ID" value="NZ_SNZE01000002.1"/>
</dbReference>
<comment type="pathway">
    <text evidence="5">Cofactor biosynthesis; NAD(+) biosynthesis; nicotinamide D-ribonucleotide from 5-phospho-alpha-D-ribose 1-diphosphate and nicotinamide: step 1/1.</text>
</comment>
<dbReference type="Pfam" id="PF04095">
    <property type="entry name" value="NAPRTase"/>
    <property type="match status" value="1"/>
</dbReference>